<dbReference type="EMBL" id="CAJOBZ010000069">
    <property type="protein sequence ID" value="CAF4944532.1"/>
    <property type="molecule type" value="Genomic_DNA"/>
</dbReference>
<name>A0A821XK18_9NEOP</name>
<feature type="signal peptide" evidence="2">
    <location>
        <begin position="1"/>
        <end position="16"/>
    </location>
</feature>
<dbReference type="AlphaFoldDB" id="A0A821XK18"/>
<evidence type="ECO:0000256" key="2">
    <source>
        <dbReference type="SAM" id="SignalP"/>
    </source>
</evidence>
<keyword evidence="4" id="KW-1185">Reference proteome</keyword>
<dbReference type="Proteomes" id="UP000663880">
    <property type="component" value="Unassembled WGS sequence"/>
</dbReference>
<feature type="region of interest" description="Disordered" evidence="1">
    <location>
        <begin position="18"/>
        <end position="90"/>
    </location>
</feature>
<organism evidence="3 4">
    <name type="scientific">Pieris macdunnoughi</name>
    <dbReference type="NCBI Taxonomy" id="345717"/>
    <lineage>
        <taxon>Eukaryota</taxon>
        <taxon>Metazoa</taxon>
        <taxon>Ecdysozoa</taxon>
        <taxon>Arthropoda</taxon>
        <taxon>Hexapoda</taxon>
        <taxon>Insecta</taxon>
        <taxon>Pterygota</taxon>
        <taxon>Neoptera</taxon>
        <taxon>Endopterygota</taxon>
        <taxon>Lepidoptera</taxon>
        <taxon>Glossata</taxon>
        <taxon>Ditrysia</taxon>
        <taxon>Papilionoidea</taxon>
        <taxon>Pieridae</taxon>
        <taxon>Pierinae</taxon>
        <taxon>Pieris</taxon>
    </lineage>
</organism>
<protein>
    <submittedName>
        <fullName evidence="3">Uncharacterized protein</fullName>
    </submittedName>
</protein>
<dbReference type="OrthoDB" id="7493642at2759"/>
<reference evidence="3" key="1">
    <citation type="submission" date="2021-02" db="EMBL/GenBank/DDBJ databases">
        <authorList>
            <person name="Steward A R."/>
        </authorList>
    </citation>
    <scope>NUCLEOTIDE SEQUENCE</scope>
</reference>
<evidence type="ECO:0000256" key="1">
    <source>
        <dbReference type="SAM" id="MobiDB-lite"/>
    </source>
</evidence>
<comment type="caution">
    <text evidence="3">The sequence shown here is derived from an EMBL/GenBank/DDBJ whole genome shotgun (WGS) entry which is preliminary data.</text>
</comment>
<proteinExistence type="predicted"/>
<feature type="chain" id="PRO_5032783112" evidence="2">
    <location>
        <begin position="17"/>
        <end position="262"/>
    </location>
</feature>
<evidence type="ECO:0000313" key="3">
    <source>
        <dbReference type="EMBL" id="CAF4944532.1"/>
    </source>
</evidence>
<feature type="compositionally biased region" description="Basic and acidic residues" evidence="1">
    <location>
        <begin position="72"/>
        <end position="82"/>
    </location>
</feature>
<accession>A0A821XK18</accession>
<keyword evidence="2" id="KW-0732">Signal</keyword>
<sequence length="262" mass="30881">MKRLFVIALCLAVVLAAPRPDDDDDNDLDDNRPQQPRAQRRFQQHQHNQIDDDDDDDELQHHRRWLQNQQHQLDDHDDIRPIDDDDDLHQQQQMRRRLQELTLKLIDDRDDDNRLRADVNRHNLRPDDDRDDEQLRNSNLDILAKQLDNLAEKYKGRGVLKVGYNPPLVRNVIKKFIIFNESMIDNQLKHYALQVPGARAHNLGSIDFKYFTPSEVAGRAHHHRDLVPGPSIKANDGYVLLRALDRQDLRDRDDDDDDDDDQ</sequence>
<gene>
    <name evidence="3" type="ORF">PMACD_LOCUS15043</name>
</gene>
<evidence type="ECO:0000313" key="4">
    <source>
        <dbReference type="Proteomes" id="UP000663880"/>
    </source>
</evidence>